<evidence type="ECO:0000313" key="1">
    <source>
        <dbReference type="EMBL" id="CAF4951884.1"/>
    </source>
</evidence>
<comment type="caution">
    <text evidence="1">The sequence shown here is derived from an EMBL/GenBank/DDBJ whole genome shotgun (WGS) entry which is preliminary data.</text>
</comment>
<dbReference type="AlphaFoldDB" id="A0A821XZF8"/>
<proteinExistence type="predicted"/>
<gene>
    <name evidence="1" type="ORF">QYT958_LOCUS33547</name>
</gene>
<dbReference type="EMBL" id="CAJOBR010023061">
    <property type="protein sequence ID" value="CAF4951884.1"/>
    <property type="molecule type" value="Genomic_DNA"/>
</dbReference>
<reference evidence="1" key="1">
    <citation type="submission" date="2021-02" db="EMBL/GenBank/DDBJ databases">
        <authorList>
            <person name="Nowell W R."/>
        </authorList>
    </citation>
    <scope>NUCLEOTIDE SEQUENCE</scope>
</reference>
<name>A0A821XZF8_9BILA</name>
<accession>A0A821XZF8</accession>
<feature type="non-terminal residue" evidence="1">
    <location>
        <position position="544"/>
    </location>
</feature>
<sequence>MEIWATSWSERWIDRPPSSGRETEHFQMLAQFFDHYQSQALKHYCSKNDQADPIGYSQFILTSLTIICAMHHKLCQDQRFERLKFHCIDIPNMIVLFEYLVLLNREDMIRARSLYDYFQKFTHQSNPDILTDIEAENSFGVYFASHSTKMTNILRKIQTQSEQDKKDKIQEVQKAKDKYTRLMNSINGCPCTCYGELYSNQCRRCRIEQQADSIGVSIYECPIPSKRASALAVMFELRMPIEVRCYRDVVWQFANRFQLQPVNRMYEWLKVRPHSNKLESYFTGPNNSKVKLVSSTNSITQSHGADPSIALAAIDDFLYENSLQVELSPTHALTFQDERRLLTPQLNHPDYKHLQFSIESTQFVQNRVIAELSQTEQKLKPNQLIEFGSFRSGHRLQWWNLLTILELDSLSLGEESVAILIIHSILQYGPVTENPDELVSKWCPESHRQLLDDHFVDELILRLNRHLDECTSLWQNELVLVVITIITMRILTVCNSTREEKVADLALKCRRIGEKWIDLISTSIQTISSSRFDEIENLRRAMVT</sequence>
<evidence type="ECO:0000313" key="2">
    <source>
        <dbReference type="Proteomes" id="UP000663848"/>
    </source>
</evidence>
<organism evidence="1 2">
    <name type="scientific">Rotaria socialis</name>
    <dbReference type="NCBI Taxonomy" id="392032"/>
    <lineage>
        <taxon>Eukaryota</taxon>
        <taxon>Metazoa</taxon>
        <taxon>Spiralia</taxon>
        <taxon>Gnathifera</taxon>
        <taxon>Rotifera</taxon>
        <taxon>Eurotatoria</taxon>
        <taxon>Bdelloidea</taxon>
        <taxon>Philodinida</taxon>
        <taxon>Philodinidae</taxon>
        <taxon>Rotaria</taxon>
    </lineage>
</organism>
<dbReference type="Proteomes" id="UP000663848">
    <property type="component" value="Unassembled WGS sequence"/>
</dbReference>
<protein>
    <submittedName>
        <fullName evidence="1">Uncharacterized protein</fullName>
    </submittedName>
</protein>